<comment type="caution">
    <text evidence="2">The sequence shown here is derived from an EMBL/GenBank/DDBJ whole genome shotgun (WGS) entry which is preliminary data.</text>
</comment>
<evidence type="ECO:0000313" key="2">
    <source>
        <dbReference type="EMBL" id="MBU9836261.1"/>
    </source>
</evidence>
<accession>A0ABS6L3K6</accession>
<feature type="region of interest" description="Disordered" evidence="1">
    <location>
        <begin position="1"/>
        <end position="23"/>
    </location>
</feature>
<evidence type="ECO:0000256" key="1">
    <source>
        <dbReference type="SAM" id="MobiDB-lite"/>
    </source>
</evidence>
<reference evidence="2 3" key="1">
    <citation type="submission" date="2021-03" db="EMBL/GenBank/DDBJ databases">
        <title>Five novel Rahnella species.</title>
        <authorList>
            <person name="Brady C."/>
            <person name="Asselin J."/>
            <person name="Beer S."/>
            <person name="Bruberg M.B."/>
            <person name="Crampton B."/>
            <person name="Venter S."/>
            <person name="Arnold D."/>
            <person name="Denman S."/>
        </authorList>
    </citation>
    <scope>NUCLEOTIDE SEQUENCE [LARGE SCALE GENOMIC DNA]</scope>
    <source>
        <strain evidence="2 3">L72c</strain>
    </source>
</reference>
<sequence>MVTQARQPPGWPDSDVTGTANLV</sequence>
<dbReference type="Proteomes" id="UP000699865">
    <property type="component" value="Unassembled WGS sequence"/>
</dbReference>
<name>A0ABS6L3K6_9GAMM</name>
<protein>
    <submittedName>
        <fullName evidence="2">Uncharacterized protein</fullName>
    </submittedName>
</protein>
<gene>
    <name evidence="2" type="ORF">J1786_15755</name>
</gene>
<evidence type="ECO:0000313" key="3">
    <source>
        <dbReference type="Proteomes" id="UP000699865"/>
    </source>
</evidence>
<keyword evidence="3" id="KW-1185">Reference proteome</keyword>
<proteinExistence type="predicted"/>
<dbReference type="EMBL" id="JAFMOU010000069">
    <property type="protein sequence ID" value="MBU9836261.1"/>
    <property type="molecule type" value="Genomic_DNA"/>
</dbReference>
<organism evidence="2 3">
    <name type="scientific">Rahnella perminowiae</name>
    <dbReference type="NCBI Taxonomy" id="2816244"/>
    <lineage>
        <taxon>Bacteria</taxon>
        <taxon>Pseudomonadati</taxon>
        <taxon>Pseudomonadota</taxon>
        <taxon>Gammaproteobacteria</taxon>
        <taxon>Enterobacterales</taxon>
        <taxon>Yersiniaceae</taxon>
        <taxon>Rahnella</taxon>
    </lineage>
</organism>